<feature type="binding site" evidence="11 13">
    <location>
        <position position="250"/>
    </location>
    <ligand>
        <name>[2Fe-2S] cluster</name>
        <dbReference type="ChEBI" id="CHEBI:190135"/>
    </ligand>
</feature>
<evidence type="ECO:0000256" key="13">
    <source>
        <dbReference type="PIRSR" id="PIRSR006816-2"/>
    </source>
</evidence>
<evidence type="ECO:0000256" key="8">
    <source>
        <dbReference type="ARBA" id="ARBA00022982"/>
    </source>
</evidence>
<dbReference type="Pfam" id="PF00175">
    <property type="entry name" value="NAD_binding_1"/>
    <property type="match status" value="1"/>
</dbReference>
<evidence type="ECO:0000256" key="2">
    <source>
        <dbReference type="ARBA" id="ARBA00022448"/>
    </source>
</evidence>
<feature type="binding site" evidence="11 13">
    <location>
        <position position="232"/>
    </location>
    <ligand>
        <name>[2Fe-2S] cluster</name>
        <dbReference type="ChEBI" id="CHEBI:190135"/>
    </ligand>
</feature>
<feature type="binding site" evidence="11 13">
    <location>
        <position position="224"/>
    </location>
    <ligand>
        <name>[2Fe-2S] cluster</name>
        <dbReference type="ChEBI" id="CHEBI:190135"/>
    </ligand>
</feature>
<dbReference type="InterPro" id="IPR012165">
    <property type="entry name" value="Cyt_c3_hydrogenase_gsu"/>
</dbReference>
<reference evidence="15 16" key="1">
    <citation type="submission" date="2018-10" db="EMBL/GenBank/DDBJ databases">
        <authorList>
            <person name="Grouzdev D.S."/>
            <person name="Krutkina M.S."/>
            <person name="Tourova T.P."/>
            <person name="Nazina T.N."/>
        </authorList>
    </citation>
    <scope>NUCLEOTIDE SEQUENCE [LARGE SCALE GENOMIC DNA]</scope>
    <source>
        <strain evidence="15 16">435</strain>
    </source>
</reference>
<protein>
    <recommendedName>
        <fullName evidence="11">Dihydroorotate dehydrogenase B (NAD(+)), electron transfer subunit</fullName>
    </recommendedName>
    <alternativeName>
        <fullName evidence="11">Dihydroorotate oxidase B, electron transfer subunit</fullName>
    </alternativeName>
</protein>
<dbReference type="Gene3D" id="2.40.30.10">
    <property type="entry name" value="Translation factors"/>
    <property type="match status" value="1"/>
</dbReference>
<comment type="cofactor">
    <cofactor evidence="13">
        <name>[2Fe-2S] cluster</name>
        <dbReference type="ChEBI" id="CHEBI:190135"/>
    </cofactor>
    <text evidence="13">Binds 1 [2Fe-2S] cluster per subunit.</text>
</comment>
<keyword evidence="16" id="KW-1185">Reference proteome</keyword>
<dbReference type="CDD" id="cd06218">
    <property type="entry name" value="DHOD_e_trans"/>
    <property type="match status" value="1"/>
</dbReference>
<dbReference type="GO" id="GO:0046872">
    <property type="term" value="F:metal ion binding"/>
    <property type="evidence" value="ECO:0007669"/>
    <property type="project" value="UniProtKB-KW"/>
</dbReference>
<comment type="subunit">
    <text evidence="11">Heterotetramer of 2 PyrK and 2 PyrD type B subunits.</text>
</comment>
<feature type="binding site" evidence="11 12">
    <location>
        <begin position="53"/>
        <end position="56"/>
    </location>
    <ligand>
        <name>FAD</name>
        <dbReference type="ChEBI" id="CHEBI:57692"/>
    </ligand>
</feature>
<evidence type="ECO:0000256" key="6">
    <source>
        <dbReference type="ARBA" id="ARBA00022827"/>
    </source>
</evidence>
<dbReference type="RefSeq" id="WP_121451735.1">
    <property type="nucleotide sequence ID" value="NZ_RBWE01000001.1"/>
</dbReference>
<feature type="domain" description="FAD-binding FR-type" evidence="14">
    <location>
        <begin position="2"/>
        <end position="102"/>
    </location>
</feature>
<evidence type="ECO:0000256" key="3">
    <source>
        <dbReference type="ARBA" id="ARBA00022630"/>
    </source>
</evidence>
<keyword evidence="8 11" id="KW-0249">Electron transport</keyword>
<dbReference type="GO" id="GO:0051537">
    <property type="term" value="F:2 iron, 2 sulfur cluster binding"/>
    <property type="evidence" value="ECO:0007669"/>
    <property type="project" value="UniProtKB-KW"/>
</dbReference>
<evidence type="ECO:0000256" key="4">
    <source>
        <dbReference type="ARBA" id="ARBA00022714"/>
    </source>
</evidence>
<dbReference type="GO" id="GO:0009055">
    <property type="term" value="F:electron transfer activity"/>
    <property type="evidence" value="ECO:0007669"/>
    <property type="project" value="UniProtKB-UniRule"/>
</dbReference>
<sequence>MAVDIPAEVVQQEQVGPGLYRLSLYAPQITRSAVPGQFVYIRCTDNLDPLLRRPISIHGVNRERGELFLLYQVVGRGTALLAARRRGERLGVMGPLGRGFTLQAPGQRVVLVGGGIGVAPLVFLGQVLVQRNNQVCLLVGARSADQLPVGKEGYTAPFELAVATDDGSCGHHGPVTDLLEKILAGEGADMVYACGPRGMLHQTALLLARYDVPGEFSLEERMGCGVGACLSCVCKTAGKGGEPLQYRRVCVEGPVFPADQLVWD</sequence>
<accession>A0A494WW79</accession>
<dbReference type="PROSITE" id="PS51384">
    <property type="entry name" value="FAD_FR"/>
    <property type="match status" value="1"/>
</dbReference>
<dbReference type="PANTHER" id="PTHR43513:SF3">
    <property type="entry name" value="DIHYDROOROTATE DEHYDROGENASE B (NAD(+)), ELECTRON TRANSFER SUBUNIT-RELATED"/>
    <property type="match status" value="1"/>
</dbReference>
<feature type="binding site" evidence="11 13">
    <location>
        <position position="229"/>
    </location>
    <ligand>
        <name>[2Fe-2S] cluster</name>
        <dbReference type="ChEBI" id="CHEBI:190135"/>
    </ligand>
</feature>
<comment type="similarity">
    <text evidence="1 11">Belongs to the PyrK family.</text>
</comment>
<evidence type="ECO:0000256" key="7">
    <source>
        <dbReference type="ARBA" id="ARBA00022975"/>
    </source>
</evidence>
<comment type="function">
    <text evidence="11">Responsible for channeling the electrons from the oxidation of dihydroorotate from the FMN redox center in the PyrD type B subunit to the ultimate electron acceptor NAD(+).</text>
</comment>
<dbReference type="GO" id="GO:0016491">
    <property type="term" value="F:oxidoreductase activity"/>
    <property type="evidence" value="ECO:0007669"/>
    <property type="project" value="InterPro"/>
</dbReference>
<organism evidence="15 16">
    <name type="scientific">Desulfofundulus salinus</name>
    <dbReference type="NCBI Taxonomy" id="2419843"/>
    <lineage>
        <taxon>Bacteria</taxon>
        <taxon>Bacillati</taxon>
        <taxon>Bacillota</taxon>
        <taxon>Clostridia</taxon>
        <taxon>Eubacteriales</taxon>
        <taxon>Peptococcaceae</taxon>
        <taxon>Desulfofundulus</taxon>
    </lineage>
</organism>
<keyword evidence="5 11" id="KW-0479">Metal-binding</keyword>
<comment type="cofactor">
    <cofactor evidence="11 12">
        <name>FAD</name>
        <dbReference type="ChEBI" id="CHEBI:57692"/>
    </cofactor>
    <text evidence="11 12">Binds 1 FAD per subunit.</text>
</comment>
<dbReference type="Pfam" id="PF10418">
    <property type="entry name" value="DHODB_Fe-S_bind"/>
    <property type="match status" value="1"/>
</dbReference>
<dbReference type="AlphaFoldDB" id="A0A494WW79"/>
<dbReference type="OrthoDB" id="9789468at2"/>
<dbReference type="InterPro" id="IPR037117">
    <property type="entry name" value="Dihydroorotate_DH_ele_sf"/>
</dbReference>
<dbReference type="InterPro" id="IPR039261">
    <property type="entry name" value="FNR_nucleotide-bd"/>
</dbReference>
<dbReference type="EMBL" id="RBWE01000001">
    <property type="protein sequence ID" value="RKO67321.1"/>
    <property type="molecule type" value="Genomic_DNA"/>
</dbReference>
<dbReference type="InterPro" id="IPR023455">
    <property type="entry name" value="Dihydroorotate_DHASE_ETsu"/>
</dbReference>
<dbReference type="PANTHER" id="PTHR43513">
    <property type="entry name" value="DIHYDROOROTATE DEHYDROGENASE B (NAD(+)), ELECTRON TRANSFER SUBUNIT"/>
    <property type="match status" value="1"/>
</dbReference>
<keyword evidence="9 11" id="KW-0408">Iron</keyword>
<evidence type="ECO:0000256" key="10">
    <source>
        <dbReference type="ARBA" id="ARBA00023014"/>
    </source>
</evidence>
<evidence type="ECO:0000256" key="11">
    <source>
        <dbReference type="HAMAP-Rule" id="MF_01211"/>
    </source>
</evidence>
<keyword evidence="3 11" id="KW-0285">Flavoprotein</keyword>
<dbReference type="InterPro" id="IPR017927">
    <property type="entry name" value="FAD-bd_FR_type"/>
</dbReference>
<dbReference type="SUPFAM" id="SSF52343">
    <property type="entry name" value="Ferredoxin reductase-like, C-terminal NADP-linked domain"/>
    <property type="match status" value="1"/>
</dbReference>
<dbReference type="UniPathway" id="UPA00070">
    <property type="reaction ID" value="UER00945"/>
</dbReference>
<comment type="cofactor">
    <cofactor evidence="11">
        <name>[2Fe-2S] cluster</name>
        <dbReference type="ChEBI" id="CHEBI:190135"/>
    </cofactor>
    <text evidence="11">Binds 1 [2Fe-2S] cluster per subunit.</text>
</comment>
<keyword evidence="2 11" id="KW-0813">Transport</keyword>
<dbReference type="SUPFAM" id="SSF63380">
    <property type="entry name" value="Riboflavin synthase domain-like"/>
    <property type="match status" value="1"/>
</dbReference>
<gene>
    <name evidence="11" type="primary">pyrK</name>
    <name evidence="15" type="ORF">D7024_10350</name>
</gene>
<dbReference type="GO" id="GO:0050660">
    <property type="term" value="F:flavin adenine dinucleotide binding"/>
    <property type="evidence" value="ECO:0007669"/>
    <property type="project" value="InterPro"/>
</dbReference>
<dbReference type="PIRSF" id="PIRSF006816">
    <property type="entry name" value="Cyc3_hyd_g"/>
    <property type="match status" value="1"/>
</dbReference>
<evidence type="ECO:0000256" key="1">
    <source>
        <dbReference type="ARBA" id="ARBA00006422"/>
    </source>
</evidence>
<keyword evidence="10 11" id="KW-0411">Iron-sulfur</keyword>
<dbReference type="InterPro" id="IPR001433">
    <property type="entry name" value="OxRdtase_FAD/NAD-bd"/>
</dbReference>
<dbReference type="Proteomes" id="UP000271256">
    <property type="component" value="Unassembled WGS sequence"/>
</dbReference>
<dbReference type="InterPro" id="IPR019480">
    <property type="entry name" value="Dihydroorotate_DH_Fe-S-bd"/>
</dbReference>
<dbReference type="HAMAP" id="MF_01211">
    <property type="entry name" value="DHODB_Fe_S_bind"/>
    <property type="match status" value="1"/>
</dbReference>
<evidence type="ECO:0000256" key="12">
    <source>
        <dbReference type="PIRSR" id="PIRSR006816-1"/>
    </source>
</evidence>
<keyword evidence="7 11" id="KW-0665">Pyrimidine biosynthesis</keyword>
<dbReference type="Gene3D" id="3.40.50.80">
    <property type="entry name" value="Nucleotide-binding domain of ferredoxin-NADP reductase (FNR) module"/>
    <property type="match status" value="1"/>
</dbReference>
<dbReference type="GO" id="GO:0044205">
    <property type="term" value="P:'de novo' UMP biosynthetic process"/>
    <property type="evidence" value="ECO:0007669"/>
    <property type="project" value="UniProtKB-UniRule"/>
</dbReference>
<feature type="binding site" evidence="11 12">
    <location>
        <begin position="70"/>
        <end position="72"/>
    </location>
    <ligand>
        <name>FAD</name>
        <dbReference type="ChEBI" id="CHEBI:57692"/>
    </ligand>
</feature>
<keyword evidence="4 11" id="KW-0001">2Fe-2S</keyword>
<evidence type="ECO:0000256" key="9">
    <source>
        <dbReference type="ARBA" id="ARBA00023004"/>
    </source>
</evidence>
<dbReference type="Gene3D" id="2.10.240.10">
    <property type="entry name" value="Dihydroorotate dehydrogenase, electron transfer subunit"/>
    <property type="match status" value="1"/>
</dbReference>
<comment type="caution">
    <text evidence="15">The sequence shown here is derived from an EMBL/GenBank/DDBJ whole genome shotgun (WGS) entry which is preliminary data.</text>
</comment>
<evidence type="ECO:0000313" key="16">
    <source>
        <dbReference type="Proteomes" id="UP000271256"/>
    </source>
</evidence>
<name>A0A494WW79_9FIRM</name>
<keyword evidence="6 11" id="KW-0274">FAD</keyword>
<dbReference type="InterPro" id="IPR017938">
    <property type="entry name" value="Riboflavin_synthase-like_b-brl"/>
</dbReference>
<feature type="binding site" evidence="11 12">
    <location>
        <begin position="77"/>
        <end position="78"/>
    </location>
    <ligand>
        <name>FAD</name>
        <dbReference type="ChEBI" id="CHEBI:57692"/>
    </ligand>
</feature>
<evidence type="ECO:0000256" key="5">
    <source>
        <dbReference type="ARBA" id="ARBA00022723"/>
    </source>
</evidence>
<dbReference type="InterPro" id="IPR050353">
    <property type="entry name" value="PyrK_electron_transfer"/>
</dbReference>
<comment type="pathway">
    <text evidence="11">Pyrimidine metabolism; UMP biosynthesis via de novo pathway; orotate from (S)-dihydroorotate (NAD(+) route): step 1/1.</text>
</comment>
<proteinExistence type="inferred from homology"/>
<evidence type="ECO:0000259" key="14">
    <source>
        <dbReference type="PROSITE" id="PS51384"/>
    </source>
</evidence>
<evidence type="ECO:0000313" key="15">
    <source>
        <dbReference type="EMBL" id="RKO67321.1"/>
    </source>
</evidence>